<dbReference type="PANTHER" id="PTHR33164">
    <property type="entry name" value="TRANSCRIPTIONAL REGULATOR, MARR FAMILY"/>
    <property type="match status" value="1"/>
</dbReference>
<sequence length="153" mass="17352">MANFKNNAIKAMVVMRKAFRTIDAKVSESFKADHLTPTQFGVLDVLYAKGPMKISELLDSMLATSGNMTVVIRNMEKKGWVTRTTCPHDKRAYLVGLTEQGRQVIEHALPLHIAKVEETFSVLTEDEQAELIRLLKKFKPNEQNHLQNQNQSV</sequence>
<evidence type="ECO:0000313" key="5">
    <source>
        <dbReference type="Proteomes" id="UP000253215"/>
    </source>
</evidence>
<dbReference type="Pfam" id="PF01047">
    <property type="entry name" value="MarR"/>
    <property type="match status" value="1"/>
</dbReference>
<gene>
    <name evidence="4" type="ORF">CAC02_06630</name>
</gene>
<proteinExistence type="predicted"/>
<keyword evidence="2" id="KW-0804">Transcription</keyword>
<evidence type="ECO:0000313" key="4">
    <source>
        <dbReference type="EMBL" id="RCW16816.1"/>
    </source>
</evidence>
<keyword evidence="1" id="KW-0805">Transcription regulation</keyword>
<dbReference type="InterPro" id="IPR039422">
    <property type="entry name" value="MarR/SlyA-like"/>
</dbReference>
<dbReference type="PROSITE" id="PS50995">
    <property type="entry name" value="HTH_MARR_2"/>
    <property type="match status" value="1"/>
</dbReference>
<dbReference type="AlphaFoldDB" id="A0A368UDX7"/>
<accession>A0A368UDX7</accession>
<dbReference type="EMBL" id="NETH01000028">
    <property type="protein sequence ID" value="RCW16816.1"/>
    <property type="molecule type" value="Genomic_DNA"/>
</dbReference>
<organism evidence="4 5">
    <name type="scientific">Streptococcus gallolyticus</name>
    <dbReference type="NCBI Taxonomy" id="315405"/>
    <lineage>
        <taxon>Bacteria</taxon>
        <taxon>Bacillati</taxon>
        <taxon>Bacillota</taxon>
        <taxon>Bacilli</taxon>
        <taxon>Lactobacillales</taxon>
        <taxon>Streptococcaceae</taxon>
        <taxon>Streptococcus</taxon>
    </lineage>
</organism>
<dbReference type="InterPro" id="IPR036390">
    <property type="entry name" value="WH_DNA-bd_sf"/>
</dbReference>
<evidence type="ECO:0000256" key="2">
    <source>
        <dbReference type="ARBA" id="ARBA00023163"/>
    </source>
</evidence>
<dbReference type="GO" id="GO:0003700">
    <property type="term" value="F:DNA-binding transcription factor activity"/>
    <property type="evidence" value="ECO:0007669"/>
    <property type="project" value="InterPro"/>
</dbReference>
<name>A0A368UDX7_9STRE</name>
<dbReference type="PRINTS" id="PR00598">
    <property type="entry name" value="HTHMARR"/>
</dbReference>
<protein>
    <submittedName>
        <fullName evidence="4">MarR family transcriptional regulator</fullName>
    </submittedName>
</protein>
<dbReference type="GO" id="GO:0006950">
    <property type="term" value="P:response to stress"/>
    <property type="evidence" value="ECO:0007669"/>
    <property type="project" value="TreeGrafter"/>
</dbReference>
<dbReference type="Gene3D" id="1.10.10.10">
    <property type="entry name" value="Winged helix-like DNA-binding domain superfamily/Winged helix DNA-binding domain"/>
    <property type="match status" value="1"/>
</dbReference>
<dbReference type="InterPro" id="IPR036388">
    <property type="entry name" value="WH-like_DNA-bd_sf"/>
</dbReference>
<reference evidence="4 5" key="1">
    <citation type="journal article" date="2018" name="Sci. Rep.">
        <title>Network-guided genomic and metagenomic analysis of the faecal microbiota of the critically endangered kakapo.</title>
        <authorList>
            <person name="Waite D.W."/>
            <person name="Dsouza M."/>
            <person name="Sekiguchi Y."/>
            <person name="Hugenholtz P."/>
            <person name="Taylor M.W."/>
        </authorList>
    </citation>
    <scope>NUCLEOTIDE SEQUENCE [LARGE SCALE GENOMIC DNA]</scope>
    <source>
        <strain evidence="4 5">BI02</strain>
    </source>
</reference>
<comment type="caution">
    <text evidence="4">The sequence shown here is derived from an EMBL/GenBank/DDBJ whole genome shotgun (WGS) entry which is preliminary data.</text>
</comment>
<evidence type="ECO:0000256" key="1">
    <source>
        <dbReference type="ARBA" id="ARBA00023015"/>
    </source>
</evidence>
<dbReference type="SMART" id="SM00347">
    <property type="entry name" value="HTH_MARR"/>
    <property type="match status" value="1"/>
</dbReference>
<evidence type="ECO:0000259" key="3">
    <source>
        <dbReference type="PROSITE" id="PS50995"/>
    </source>
</evidence>
<dbReference type="SUPFAM" id="SSF46785">
    <property type="entry name" value="Winged helix' DNA-binding domain"/>
    <property type="match status" value="1"/>
</dbReference>
<dbReference type="PANTHER" id="PTHR33164:SF56">
    <property type="entry name" value="HTH-TYPE TRANSCRIPTIONAL REGULATOR MHQR"/>
    <property type="match status" value="1"/>
</dbReference>
<feature type="domain" description="HTH marR-type" evidence="3">
    <location>
        <begin position="8"/>
        <end position="140"/>
    </location>
</feature>
<dbReference type="InterPro" id="IPR000835">
    <property type="entry name" value="HTH_MarR-typ"/>
</dbReference>
<dbReference type="Proteomes" id="UP000253215">
    <property type="component" value="Unassembled WGS sequence"/>
</dbReference>